<gene>
    <name evidence="4" type="ORF">B7P43_G01339</name>
</gene>
<comment type="caution">
    <text evidence="4">The sequence shown here is derived from an EMBL/GenBank/DDBJ whole genome shotgun (WGS) entry which is preliminary data.</text>
</comment>
<evidence type="ECO:0000256" key="1">
    <source>
        <dbReference type="ARBA" id="ARBA00022468"/>
    </source>
</evidence>
<dbReference type="OrthoDB" id="27140at2759"/>
<evidence type="ECO:0000313" key="5">
    <source>
        <dbReference type="Proteomes" id="UP000235965"/>
    </source>
</evidence>
<dbReference type="Proteomes" id="UP000235965">
    <property type="component" value="Unassembled WGS sequence"/>
</dbReference>
<dbReference type="SMART" id="SM00164">
    <property type="entry name" value="TBC"/>
    <property type="match status" value="1"/>
</dbReference>
<dbReference type="Pfam" id="PF00566">
    <property type="entry name" value="RabGAP-TBC"/>
    <property type="match status" value="2"/>
</dbReference>
<evidence type="ECO:0000259" key="3">
    <source>
        <dbReference type="PROSITE" id="PS50086"/>
    </source>
</evidence>
<dbReference type="PROSITE" id="PS50086">
    <property type="entry name" value="TBC_RABGAP"/>
    <property type="match status" value="1"/>
</dbReference>
<feature type="region of interest" description="Disordered" evidence="2">
    <location>
        <begin position="438"/>
        <end position="495"/>
    </location>
</feature>
<dbReference type="AlphaFoldDB" id="A0A2J7RE47"/>
<feature type="compositionally biased region" description="Basic and acidic residues" evidence="2">
    <location>
        <begin position="1"/>
        <end position="12"/>
    </location>
</feature>
<dbReference type="PANTHER" id="PTHR22957:SF337">
    <property type="entry name" value="TBC1 DOMAIN FAMILY MEMBER 5"/>
    <property type="match status" value="1"/>
</dbReference>
<dbReference type="InParanoid" id="A0A2J7RE47"/>
<sequence length="667" mass="75587">MMNEEEEKRECSLSDQPGLRSLTEEEDTTERSSISTPEETSCDSSEKSASVQKYEEEWAQLYRRDDPELGELRRRAILGNLRASRFRSVCWRSLLAVLSPDTSQWLSQLRQQRQHYARVLKELSLDPWDRSQPEDNPLSQKTESIWHQYFCDKELRSLIKQDVVRTFPGVDFFRKEMIQNAMVNILFCYARENPAMCYRQGMHEILAPLLFVLHCDHQALLHTREQTAVSDVIMEVLDPAFLEEDAYTIFSRIMSGIESCYRINDVTPTPTGYFPVNLQSPQGNGSGNQLENKVVTQLNWIRNQILVRADKQLYEHLQQLDIPLPLFGIRWLRLLFGREFPLQDLLVLWDAIFAEGENFELVNYIVVAMLIAIRCQLLSGDYTTCMTYLMRYPGAVDISYIIEHALFLRDPQKHCLPAMTSFPNLPVVTVGGRADLNRAPGQHTATADKELSKKVPQTSQAASISGRLKKLSKKSDGWLGGKHTQTGGTTGGRNDIDGTVVDGYTLDDPALLRAELQHAHAVMTLCRMKLSQYHAVLQRSFPSTPSVETLQVLDGLRELCSLLRSRHHISQPLEVEPAYEAGETRIDKQSVALQRAVSPPTQLALRHNQEKQKVVAAKRKDVVVPPKGEVDMKVFSRTEGLSECVQGAPSKDPLGTGLSLEREPPLT</sequence>
<dbReference type="FunFam" id="1.10.472.80:FF:000038">
    <property type="entry name" value="TBC1 domain family member 5"/>
    <property type="match status" value="1"/>
</dbReference>
<proteinExistence type="predicted"/>
<feature type="compositionally biased region" description="Polar residues" evidence="2">
    <location>
        <begin position="31"/>
        <end position="49"/>
    </location>
</feature>
<feature type="region of interest" description="Disordered" evidence="2">
    <location>
        <begin position="1"/>
        <end position="49"/>
    </location>
</feature>
<dbReference type="EMBL" id="NEVH01005277">
    <property type="protein sequence ID" value="PNF39109.1"/>
    <property type="molecule type" value="Genomic_DNA"/>
</dbReference>
<feature type="region of interest" description="Disordered" evidence="2">
    <location>
        <begin position="644"/>
        <end position="667"/>
    </location>
</feature>
<dbReference type="PANTHER" id="PTHR22957">
    <property type="entry name" value="TBC1 DOMAIN FAMILY MEMBER GTPASE-ACTIVATING PROTEIN"/>
    <property type="match status" value="1"/>
</dbReference>
<dbReference type="FunCoup" id="A0A2J7RE47">
    <property type="interactions" value="777"/>
</dbReference>
<dbReference type="InterPro" id="IPR035969">
    <property type="entry name" value="Rab-GAP_TBC_sf"/>
</dbReference>
<reference evidence="4 5" key="1">
    <citation type="submission" date="2017-12" db="EMBL/GenBank/DDBJ databases">
        <title>Hemimetabolous genomes reveal molecular basis of termite eusociality.</title>
        <authorList>
            <person name="Harrison M.C."/>
            <person name="Jongepier E."/>
            <person name="Robertson H.M."/>
            <person name="Arning N."/>
            <person name="Bitard-Feildel T."/>
            <person name="Chao H."/>
            <person name="Childers C.P."/>
            <person name="Dinh H."/>
            <person name="Doddapaneni H."/>
            <person name="Dugan S."/>
            <person name="Gowin J."/>
            <person name="Greiner C."/>
            <person name="Han Y."/>
            <person name="Hu H."/>
            <person name="Hughes D.S.T."/>
            <person name="Huylmans A.-K."/>
            <person name="Kemena C."/>
            <person name="Kremer L.P.M."/>
            <person name="Lee S.L."/>
            <person name="Lopez-Ezquerra A."/>
            <person name="Mallet L."/>
            <person name="Monroy-Kuhn J.M."/>
            <person name="Moser A."/>
            <person name="Murali S.C."/>
            <person name="Muzny D.M."/>
            <person name="Otani S."/>
            <person name="Piulachs M.-D."/>
            <person name="Poelchau M."/>
            <person name="Qu J."/>
            <person name="Schaub F."/>
            <person name="Wada-Katsumata A."/>
            <person name="Worley K.C."/>
            <person name="Xie Q."/>
            <person name="Ylla G."/>
            <person name="Poulsen M."/>
            <person name="Gibbs R.A."/>
            <person name="Schal C."/>
            <person name="Richards S."/>
            <person name="Belles X."/>
            <person name="Korb J."/>
            <person name="Bornberg-Bauer E."/>
        </authorList>
    </citation>
    <scope>NUCLEOTIDE SEQUENCE [LARGE SCALE GENOMIC DNA]</scope>
    <source>
        <tissue evidence="4">Whole body</tissue>
    </source>
</reference>
<dbReference type="STRING" id="105785.A0A2J7RE47"/>
<organism evidence="4 5">
    <name type="scientific">Cryptotermes secundus</name>
    <dbReference type="NCBI Taxonomy" id="105785"/>
    <lineage>
        <taxon>Eukaryota</taxon>
        <taxon>Metazoa</taxon>
        <taxon>Ecdysozoa</taxon>
        <taxon>Arthropoda</taxon>
        <taxon>Hexapoda</taxon>
        <taxon>Insecta</taxon>
        <taxon>Pterygota</taxon>
        <taxon>Neoptera</taxon>
        <taxon>Polyneoptera</taxon>
        <taxon>Dictyoptera</taxon>
        <taxon>Blattodea</taxon>
        <taxon>Blattoidea</taxon>
        <taxon>Termitoidae</taxon>
        <taxon>Kalotermitidae</taxon>
        <taxon>Cryptotermitinae</taxon>
        <taxon>Cryptotermes</taxon>
    </lineage>
</organism>
<evidence type="ECO:0000256" key="2">
    <source>
        <dbReference type="SAM" id="MobiDB-lite"/>
    </source>
</evidence>
<dbReference type="GO" id="GO:0005737">
    <property type="term" value="C:cytoplasm"/>
    <property type="evidence" value="ECO:0007669"/>
    <property type="project" value="UniProtKB-ARBA"/>
</dbReference>
<accession>A0A2J7RE47</accession>
<dbReference type="FunFam" id="1.10.8.270:FF:000011">
    <property type="entry name" value="TBC1 domain family member 5"/>
    <property type="match status" value="1"/>
</dbReference>
<dbReference type="SUPFAM" id="SSF47923">
    <property type="entry name" value="Ypt/Rab-GAP domain of gyp1p"/>
    <property type="match status" value="2"/>
</dbReference>
<keyword evidence="1" id="KW-0343">GTPase activation</keyword>
<dbReference type="GO" id="GO:0005096">
    <property type="term" value="F:GTPase activator activity"/>
    <property type="evidence" value="ECO:0007669"/>
    <property type="project" value="UniProtKB-KW"/>
</dbReference>
<keyword evidence="5" id="KW-1185">Reference proteome</keyword>
<evidence type="ECO:0000313" key="4">
    <source>
        <dbReference type="EMBL" id="PNF39109.1"/>
    </source>
</evidence>
<dbReference type="Gene3D" id="1.10.472.80">
    <property type="entry name" value="Ypt/Rab-GAP domain of gyp1p, domain 3"/>
    <property type="match status" value="1"/>
</dbReference>
<dbReference type="Gene3D" id="1.10.8.270">
    <property type="entry name" value="putative rabgap domain of human tbc1 domain family member 14 like domains"/>
    <property type="match status" value="1"/>
</dbReference>
<protein>
    <recommendedName>
        <fullName evidence="3">Rab-GAP TBC domain-containing protein</fullName>
    </recommendedName>
</protein>
<feature type="domain" description="Rab-GAP TBC" evidence="3">
    <location>
        <begin position="81"/>
        <end position="356"/>
    </location>
</feature>
<dbReference type="InterPro" id="IPR000195">
    <property type="entry name" value="Rab-GAP-TBC_dom"/>
</dbReference>
<dbReference type="EMBL" id="NEVH01005277">
    <property type="protein sequence ID" value="PNF39110.1"/>
    <property type="molecule type" value="Genomic_DNA"/>
</dbReference>
<name>A0A2J7RE47_9NEOP</name>